<dbReference type="EMBL" id="RSUV01000043">
    <property type="protein sequence ID" value="MIV47255.1"/>
    <property type="molecule type" value="Genomic_DNA"/>
</dbReference>
<comment type="caution">
    <text evidence="1">The sequence shown here is derived from an EMBL/GenBank/DDBJ whole genome shotgun (WGS) entry which is preliminary data.</text>
</comment>
<dbReference type="Proteomes" id="UP000839530">
    <property type="component" value="Unassembled WGS sequence"/>
</dbReference>
<reference evidence="1" key="1">
    <citation type="submission" date="2018-07" db="EMBL/GenBank/DDBJ databases">
        <authorList>
            <consortium name="GenomeTrakr network: Whole genome sequencing for foodborne pathogen traceback"/>
        </authorList>
    </citation>
    <scope>NUCLEOTIDE SEQUENCE [LARGE SCALE GENOMIC DNA]</scope>
    <source>
        <strain evidence="1">CFSAN048114</strain>
    </source>
</reference>
<dbReference type="AlphaFoldDB" id="A0A3W1E6H6"/>
<proteinExistence type="predicted"/>
<accession>A0A3W1E6H6</accession>
<protein>
    <submittedName>
        <fullName evidence="1">Uncharacterized protein</fullName>
    </submittedName>
</protein>
<evidence type="ECO:0000313" key="1">
    <source>
        <dbReference type="EMBL" id="MIV47255.1"/>
    </source>
</evidence>
<sequence length="270" mass="30281">MTPVLTQRAPVPVIVYAHSWPEACALEAYIGEAYGTARAVRVCECISTLLRVLSLTPQSPLILALNPHEHVNLLYALWPWLGQRPILFVGWTFYYTDRQIPGFFVSRQVAFHCWERTSERSVKGQPGLLRFLRSAQAPDVLPAATYSPALPTYACEAELLVAINRYLLSQMFTLDVSGREYEVISLLLSQQSGASLQGMMRARYITARILSTHKLSALNKLGMSYHAVSLWRGLEVKATLQQCIFTPPAWGEKEQSRRTAILMAEPAKAE</sequence>
<gene>
    <name evidence="1" type="ORF">A7E06_28305</name>
</gene>
<name>A0A3W1E6H6_SALER</name>
<organism evidence="1">
    <name type="scientific">Salmonella enterica</name>
    <name type="common">Salmonella choleraesuis</name>
    <dbReference type="NCBI Taxonomy" id="28901"/>
    <lineage>
        <taxon>Bacteria</taxon>
        <taxon>Pseudomonadati</taxon>
        <taxon>Pseudomonadota</taxon>
        <taxon>Gammaproteobacteria</taxon>
        <taxon>Enterobacterales</taxon>
        <taxon>Enterobacteriaceae</taxon>
        <taxon>Salmonella</taxon>
    </lineage>
</organism>